<evidence type="ECO:0000313" key="5">
    <source>
        <dbReference type="Proteomes" id="UP000560131"/>
    </source>
</evidence>
<organism evidence="3 4">
    <name type="scientific">Sphingomonas endophytica</name>
    <dbReference type="NCBI Taxonomy" id="869719"/>
    <lineage>
        <taxon>Bacteria</taxon>
        <taxon>Pseudomonadati</taxon>
        <taxon>Pseudomonadota</taxon>
        <taxon>Alphaproteobacteria</taxon>
        <taxon>Sphingomonadales</taxon>
        <taxon>Sphingomonadaceae</taxon>
        <taxon>Sphingomonas</taxon>
    </lineage>
</organism>
<proteinExistence type="predicted"/>
<reference evidence="3 4" key="2">
    <citation type="submission" date="2020-08" db="EMBL/GenBank/DDBJ databases">
        <title>The Agave Microbiome: Exploring the role of microbial communities in plant adaptations to desert environments.</title>
        <authorList>
            <person name="Partida-Martinez L.P."/>
        </authorList>
    </citation>
    <scope>NUCLEOTIDE SEQUENCE [LARGE SCALE GENOMIC DNA]</scope>
    <source>
        <strain evidence="3 4">AS3.13</strain>
    </source>
</reference>
<dbReference type="AlphaFoldDB" id="A0A7X0MQ07"/>
<dbReference type="EMBL" id="JACHBT010000009">
    <property type="protein sequence ID" value="MBB6505053.1"/>
    <property type="molecule type" value="Genomic_DNA"/>
</dbReference>
<sequence>MLQLAALSDQLNAQVLAQVKGNNLFTIAIICASPALAAGISAARTARCHVLEDLRRVASSGAIG</sequence>
<protein>
    <submittedName>
        <fullName evidence="3">Uncharacterized protein</fullName>
    </submittedName>
</protein>
<dbReference type="RefSeq" id="WP_344689119.1">
    <property type="nucleotide sequence ID" value="NZ_BAABAR010000002.1"/>
</dbReference>
<name>A0A7X0MQ07_9SPHN</name>
<reference evidence="2 5" key="1">
    <citation type="submission" date="2020-08" db="EMBL/GenBank/DDBJ databases">
        <title>Genomic Encyclopedia of Type Strains, Phase IV (KMG-IV): sequencing the most valuable type-strain genomes for metagenomic binning, comparative biology and taxonomic classification.</title>
        <authorList>
            <person name="Goeker M."/>
        </authorList>
    </citation>
    <scope>NUCLEOTIDE SEQUENCE [LARGE SCALE GENOMIC DNA]</scope>
    <source>
        <strain evidence="2 5">DSM 101535</strain>
    </source>
</reference>
<gene>
    <name evidence="3" type="ORF">F4693_002034</name>
    <name evidence="2" type="ORF">FHS97_000001</name>
</gene>
<evidence type="ECO:0000313" key="2">
    <source>
        <dbReference type="EMBL" id="MBB5724101.1"/>
    </source>
</evidence>
<dbReference type="Proteomes" id="UP000560131">
    <property type="component" value="Unassembled WGS sequence"/>
</dbReference>
<keyword evidence="1" id="KW-0472">Membrane</keyword>
<keyword evidence="5" id="KW-1185">Reference proteome</keyword>
<keyword evidence="1" id="KW-1133">Transmembrane helix</keyword>
<evidence type="ECO:0000313" key="4">
    <source>
        <dbReference type="Proteomes" id="UP000522313"/>
    </source>
</evidence>
<comment type="caution">
    <text evidence="3">The sequence shown here is derived from an EMBL/GenBank/DDBJ whole genome shotgun (WGS) entry which is preliminary data.</text>
</comment>
<feature type="transmembrane region" description="Helical" evidence="1">
    <location>
        <begin position="24"/>
        <end position="46"/>
    </location>
</feature>
<evidence type="ECO:0000313" key="3">
    <source>
        <dbReference type="EMBL" id="MBB6505053.1"/>
    </source>
</evidence>
<dbReference type="Proteomes" id="UP000522313">
    <property type="component" value="Unassembled WGS sequence"/>
</dbReference>
<dbReference type="EMBL" id="JACIJN010000001">
    <property type="protein sequence ID" value="MBB5724101.1"/>
    <property type="molecule type" value="Genomic_DNA"/>
</dbReference>
<accession>A0A7X0MQ07</accession>
<keyword evidence="1" id="KW-0812">Transmembrane</keyword>
<reference evidence="3 4" key="3">
    <citation type="submission" date="2020-08" db="EMBL/GenBank/DDBJ databases">
        <authorList>
            <person name="Partida-Martinez L."/>
            <person name="Huntemann M."/>
            <person name="Clum A."/>
            <person name="Wang J."/>
            <person name="Palaniappan K."/>
            <person name="Ritter S."/>
            <person name="Chen I.-M."/>
            <person name="Stamatis D."/>
            <person name="Reddy T."/>
            <person name="O'Malley R."/>
            <person name="Daum C."/>
            <person name="Shapiro N."/>
            <person name="Ivanova N."/>
            <person name="Kyrpides N."/>
            <person name="Woyke T."/>
        </authorList>
    </citation>
    <scope>NUCLEOTIDE SEQUENCE [LARGE SCALE GENOMIC DNA]</scope>
    <source>
        <strain evidence="3 4">AS3.13</strain>
    </source>
</reference>
<evidence type="ECO:0000256" key="1">
    <source>
        <dbReference type="SAM" id="Phobius"/>
    </source>
</evidence>